<dbReference type="EMBL" id="BAABFT010000017">
    <property type="protein sequence ID" value="GAA4336759.1"/>
    <property type="molecule type" value="Genomic_DNA"/>
</dbReference>
<organism evidence="2 3">
    <name type="scientific">Mucilaginibacter gynuensis</name>
    <dbReference type="NCBI Taxonomy" id="1302236"/>
    <lineage>
        <taxon>Bacteria</taxon>
        <taxon>Pseudomonadati</taxon>
        <taxon>Bacteroidota</taxon>
        <taxon>Sphingobacteriia</taxon>
        <taxon>Sphingobacteriales</taxon>
        <taxon>Sphingobacteriaceae</taxon>
        <taxon>Mucilaginibacter</taxon>
    </lineage>
</organism>
<accession>A0ABP8HAS1</accession>
<comment type="caution">
    <text evidence="2">The sequence shown here is derived from an EMBL/GenBank/DDBJ whole genome shotgun (WGS) entry which is preliminary data.</text>
</comment>
<feature type="transmembrane region" description="Helical" evidence="1">
    <location>
        <begin position="31"/>
        <end position="50"/>
    </location>
</feature>
<keyword evidence="3" id="KW-1185">Reference proteome</keyword>
<dbReference type="RefSeq" id="WP_345213530.1">
    <property type="nucleotide sequence ID" value="NZ_BAABFT010000017.1"/>
</dbReference>
<feature type="transmembrane region" description="Helical" evidence="1">
    <location>
        <begin position="90"/>
        <end position="114"/>
    </location>
</feature>
<evidence type="ECO:0000256" key="1">
    <source>
        <dbReference type="SAM" id="Phobius"/>
    </source>
</evidence>
<evidence type="ECO:0000313" key="3">
    <source>
        <dbReference type="Proteomes" id="UP001500582"/>
    </source>
</evidence>
<name>A0ABP8HAS1_9SPHI</name>
<proteinExistence type="predicted"/>
<dbReference type="Proteomes" id="UP001500582">
    <property type="component" value="Unassembled WGS sequence"/>
</dbReference>
<gene>
    <name evidence="2" type="ORF">GCM10023149_45860</name>
</gene>
<dbReference type="Pfam" id="PF10990">
    <property type="entry name" value="DUF2809"/>
    <property type="match status" value="1"/>
</dbReference>
<feature type="transmembrane region" description="Helical" evidence="1">
    <location>
        <begin position="57"/>
        <end position="78"/>
    </location>
</feature>
<protein>
    <submittedName>
        <fullName evidence="2">DUF2809 domain-containing protein</fullName>
    </submittedName>
</protein>
<keyword evidence="1" id="KW-0812">Transmembrane</keyword>
<dbReference type="InterPro" id="IPR021257">
    <property type="entry name" value="DUF2809"/>
</dbReference>
<keyword evidence="1" id="KW-0472">Membrane</keyword>
<feature type="transmembrane region" description="Helical" evidence="1">
    <location>
        <begin position="7"/>
        <end position="25"/>
    </location>
</feature>
<reference evidence="3" key="1">
    <citation type="journal article" date="2019" name="Int. J. Syst. Evol. Microbiol.">
        <title>The Global Catalogue of Microorganisms (GCM) 10K type strain sequencing project: providing services to taxonomists for standard genome sequencing and annotation.</title>
        <authorList>
            <consortium name="The Broad Institute Genomics Platform"/>
            <consortium name="The Broad Institute Genome Sequencing Center for Infectious Disease"/>
            <person name="Wu L."/>
            <person name="Ma J."/>
        </authorList>
    </citation>
    <scope>NUCLEOTIDE SEQUENCE [LARGE SCALE GENOMIC DNA]</scope>
    <source>
        <strain evidence="3">JCM 17705</strain>
    </source>
</reference>
<sequence length="125" mass="14354">MLKQRLVYLALTLATIIIGLLSRHYAAIPLFVGDILYAVMVYFIVCFLFVNAHIKYVVIVALVFCYVIEFSQLYQAIWINDIRHTLFGRLVLGAGFLWSDLLCYTVGVSIAMLVDRWFLKIKNDA</sequence>
<evidence type="ECO:0000313" key="2">
    <source>
        <dbReference type="EMBL" id="GAA4336759.1"/>
    </source>
</evidence>
<keyword evidence="1" id="KW-1133">Transmembrane helix</keyword>